<accession>A0ABV2BP07</accession>
<dbReference type="Gene3D" id="3.90.190.10">
    <property type="entry name" value="Protein tyrosine phosphatase superfamily"/>
    <property type="match status" value="1"/>
</dbReference>
<name>A0ABV2BP07_9GAMM</name>
<feature type="domain" description="DSP-PTPase phosphatase fused to NAD+ Kinase" evidence="1">
    <location>
        <begin position="46"/>
        <end position="170"/>
    </location>
</feature>
<evidence type="ECO:0000259" key="1">
    <source>
        <dbReference type="Pfam" id="PF22741"/>
    </source>
</evidence>
<evidence type="ECO:0000313" key="2">
    <source>
        <dbReference type="EMBL" id="MET1253670.1"/>
    </source>
</evidence>
<dbReference type="EMBL" id="JBEVCJ010000001">
    <property type="protein sequence ID" value="MET1253670.1"/>
    <property type="molecule type" value="Genomic_DNA"/>
</dbReference>
<sequence length="186" mass="20090">MRFHRLINLSNQSTKEILGFTLLILMFTSINFSVAAQQVDLAGFNQVKTASEKLITGGQPSKEELVLLANSGVKNIINLRGVNEFDGFDEKQAAEALGIKYIVIPVNGAKGVTLENAEKLNQALSENNGLTMVHCASGNRAGALISIREFINNKQDAEAALQTGEQAGMTSLKQKVSEILQSVDNK</sequence>
<dbReference type="InterPro" id="IPR055214">
    <property type="entry name" value="PTP-NADK"/>
</dbReference>
<dbReference type="RefSeq" id="WP_353873211.1">
    <property type="nucleotide sequence ID" value="NZ_JBEVCJ010000001.1"/>
</dbReference>
<gene>
    <name evidence="2" type="ORF">ABVT43_00885</name>
</gene>
<dbReference type="Proteomes" id="UP001548189">
    <property type="component" value="Unassembled WGS sequence"/>
</dbReference>
<dbReference type="Pfam" id="PF22741">
    <property type="entry name" value="PTP-NADK"/>
    <property type="match status" value="1"/>
</dbReference>
<comment type="caution">
    <text evidence="2">The sequence shown here is derived from an EMBL/GenBank/DDBJ whole genome shotgun (WGS) entry which is preliminary data.</text>
</comment>
<evidence type="ECO:0000313" key="3">
    <source>
        <dbReference type="Proteomes" id="UP001548189"/>
    </source>
</evidence>
<dbReference type="SUPFAM" id="SSF52799">
    <property type="entry name" value="(Phosphotyrosine protein) phosphatases II"/>
    <property type="match status" value="1"/>
</dbReference>
<organism evidence="2 3">
    <name type="scientific">Aliikangiella maris</name>
    <dbReference type="NCBI Taxonomy" id="3162458"/>
    <lineage>
        <taxon>Bacteria</taxon>
        <taxon>Pseudomonadati</taxon>
        <taxon>Pseudomonadota</taxon>
        <taxon>Gammaproteobacteria</taxon>
        <taxon>Oceanospirillales</taxon>
        <taxon>Pleioneaceae</taxon>
        <taxon>Aliikangiella</taxon>
    </lineage>
</organism>
<dbReference type="GO" id="GO:0016740">
    <property type="term" value="F:transferase activity"/>
    <property type="evidence" value="ECO:0007669"/>
    <property type="project" value="UniProtKB-KW"/>
</dbReference>
<keyword evidence="3" id="KW-1185">Reference proteome</keyword>
<proteinExistence type="predicted"/>
<keyword evidence="2" id="KW-0808">Transferase</keyword>
<reference evidence="2 3" key="1">
    <citation type="submission" date="2024-06" db="EMBL/GenBank/DDBJ databases">
        <authorList>
            <person name="Li F."/>
        </authorList>
    </citation>
    <scope>NUCLEOTIDE SEQUENCE [LARGE SCALE GENOMIC DNA]</scope>
    <source>
        <strain evidence="2 3">GXAS 311</strain>
    </source>
</reference>
<protein>
    <submittedName>
        <fullName evidence="2">Sulfur transferase domain-containing protein</fullName>
    </submittedName>
</protein>
<dbReference type="InterPro" id="IPR029021">
    <property type="entry name" value="Prot-tyrosine_phosphatase-like"/>
</dbReference>